<dbReference type="GO" id="GO:0000271">
    <property type="term" value="P:polysaccharide biosynthetic process"/>
    <property type="evidence" value="ECO:0007669"/>
    <property type="project" value="TreeGrafter"/>
</dbReference>
<dbReference type="GO" id="GO:0008830">
    <property type="term" value="F:dTDP-4-dehydrorhamnose 3,5-epimerase activity"/>
    <property type="evidence" value="ECO:0007669"/>
    <property type="project" value="UniProtKB-UniRule"/>
</dbReference>
<dbReference type="GO" id="GO:0019305">
    <property type="term" value="P:dTDP-rhamnose biosynthetic process"/>
    <property type="evidence" value="ECO:0007669"/>
    <property type="project" value="UniProtKB-UniRule"/>
</dbReference>
<evidence type="ECO:0000256" key="2">
    <source>
        <dbReference type="PIRSR" id="PIRSR600888-3"/>
    </source>
</evidence>
<name>A0A3A3H124_PANTH</name>
<dbReference type="Pfam" id="PF00908">
    <property type="entry name" value="dTDP_sugar_isom"/>
    <property type="match status" value="1"/>
</dbReference>
<evidence type="ECO:0000256" key="3">
    <source>
        <dbReference type="RuleBase" id="RU364069"/>
    </source>
</evidence>
<dbReference type="Gene3D" id="2.60.120.10">
    <property type="entry name" value="Jelly Rolls"/>
    <property type="match status" value="1"/>
</dbReference>
<sequence length="187" mass="21162">MKVIDTKLKGLRIIEQDVYRDHRGVFVESYSAAKFSDHQIDYCFVQDNCSLSVKGGVVRGLHYQLNPKAQTKLVYVVSGEIYDVAVDIRKNSPTYGQWVGVILSDTNHKQLLIPKGFAHGYCTLAPNTVVVYKVDEVYSPEHERGIYWNDPALGINWPVKEPILSEKDQLAPLLGKSETNFIFSVEE</sequence>
<comment type="catalytic activity">
    <reaction evidence="3">
        <text>dTDP-4-dehydro-6-deoxy-alpha-D-glucose = dTDP-4-dehydro-beta-L-rhamnose</text>
        <dbReference type="Rhea" id="RHEA:16969"/>
        <dbReference type="ChEBI" id="CHEBI:57649"/>
        <dbReference type="ChEBI" id="CHEBI:62830"/>
        <dbReference type="EC" id="5.1.3.13"/>
    </reaction>
</comment>
<dbReference type="InterPro" id="IPR014710">
    <property type="entry name" value="RmlC-like_jellyroll"/>
</dbReference>
<dbReference type="NCBIfam" id="TIGR01221">
    <property type="entry name" value="rmlC"/>
    <property type="match status" value="1"/>
</dbReference>
<feature type="active site" description="Proton donor" evidence="1">
    <location>
        <position position="132"/>
    </location>
</feature>
<dbReference type="EC" id="5.1.3.13" evidence="3"/>
<dbReference type="CDD" id="cd00438">
    <property type="entry name" value="cupin_RmlC"/>
    <property type="match status" value="1"/>
</dbReference>
<dbReference type="GO" id="GO:0005829">
    <property type="term" value="C:cytosol"/>
    <property type="evidence" value="ECO:0007669"/>
    <property type="project" value="TreeGrafter"/>
</dbReference>
<dbReference type="PANTHER" id="PTHR21047:SF2">
    <property type="entry name" value="THYMIDINE DIPHOSPHO-4-KETO-RHAMNOSE 3,5-EPIMERASE"/>
    <property type="match status" value="1"/>
</dbReference>
<keyword evidence="3 4" id="KW-0413">Isomerase</keyword>
<evidence type="ECO:0000313" key="4">
    <source>
        <dbReference type="EMBL" id="RJG24771.1"/>
    </source>
</evidence>
<reference evidence="4 5" key="1">
    <citation type="submission" date="2018-09" db="EMBL/GenBank/DDBJ databases">
        <title>Paenibacillus SK2017-BO5.</title>
        <authorList>
            <person name="Piskunova J.V."/>
            <person name="Dubiley S.A."/>
            <person name="Severinov K.V."/>
        </authorList>
    </citation>
    <scope>NUCLEOTIDE SEQUENCE [LARGE SCALE GENOMIC DNA]</scope>
    <source>
        <strain evidence="4 5">BO5</strain>
    </source>
</reference>
<dbReference type="UniPathway" id="UPA00124"/>
<evidence type="ECO:0000256" key="1">
    <source>
        <dbReference type="PIRSR" id="PIRSR600888-1"/>
    </source>
</evidence>
<dbReference type="InterPro" id="IPR011051">
    <property type="entry name" value="RmlC_Cupin_sf"/>
</dbReference>
<dbReference type="SUPFAM" id="SSF51182">
    <property type="entry name" value="RmlC-like cupins"/>
    <property type="match status" value="1"/>
</dbReference>
<dbReference type="RefSeq" id="WP_119792459.1">
    <property type="nucleotide sequence ID" value="NZ_QYZD01000005.1"/>
</dbReference>
<comment type="similarity">
    <text evidence="3">Belongs to the dTDP-4-dehydrorhamnose 3,5-epimerase family.</text>
</comment>
<gene>
    <name evidence="4" type="primary">rfbC</name>
    <name evidence="4" type="ORF">DQX05_07940</name>
</gene>
<proteinExistence type="inferred from homology"/>
<dbReference type="AlphaFoldDB" id="A0A3A3H124"/>
<comment type="subunit">
    <text evidence="3">Homodimer.</text>
</comment>
<dbReference type="EMBL" id="QYZD01000005">
    <property type="protein sequence ID" value="RJG24771.1"/>
    <property type="molecule type" value="Genomic_DNA"/>
</dbReference>
<evidence type="ECO:0000313" key="5">
    <source>
        <dbReference type="Proteomes" id="UP000266177"/>
    </source>
</evidence>
<dbReference type="Proteomes" id="UP000266177">
    <property type="component" value="Unassembled WGS sequence"/>
</dbReference>
<accession>A0A3A3H124</accession>
<organism evidence="4 5">
    <name type="scientific">Paenibacillus thiaminolyticus</name>
    <name type="common">Bacillus thiaminolyticus</name>
    <dbReference type="NCBI Taxonomy" id="49283"/>
    <lineage>
        <taxon>Bacteria</taxon>
        <taxon>Bacillati</taxon>
        <taxon>Bacillota</taxon>
        <taxon>Bacilli</taxon>
        <taxon>Bacillales</taxon>
        <taxon>Paenibacillaceae</taxon>
        <taxon>Paenibacillus</taxon>
    </lineage>
</organism>
<dbReference type="OrthoDB" id="9800680at2"/>
<dbReference type="PANTHER" id="PTHR21047">
    <property type="entry name" value="DTDP-6-DEOXY-D-GLUCOSE-3,5 EPIMERASE"/>
    <property type="match status" value="1"/>
</dbReference>
<comment type="pathway">
    <text evidence="3">Carbohydrate biosynthesis; dTDP-L-rhamnose biosynthesis.</text>
</comment>
<comment type="function">
    <text evidence="3">Catalyzes the epimerization of the C3' and C5'positions of dTDP-6-deoxy-D-xylo-4-hexulose, forming dTDP-6-deoxy-L-lyxo-4-hexulose.</text>
</comment>
<protein>
    <recommendedName>
        <fullName evidence="3">dTDP-4-dehydrorhamnose 3,5-epimerase</fullName>
        <ecNumber evidence="3">5.1.3.13</ecNumber>
    </recommendedName>
    <alternativeName>
        <fullName evidence="3">Thymidine diphospho-4-keto-rhamnose 3,5-epimerase</fullName>
    </alternativeName>
</protein>
<dbReference type="InterPro" id="IPR000888">
    <property type="entry name" value="RmlC-like"/>
</dbReference>
<feature type="active site" description="Proton acceptor" evidence="1">
    <location>
        <position position="62"/>
    </location>
</feature>
<feature type="site" description="Participates in a stacking interaction with the thymidine ring of dTDP-4-oxo-6-deoxyglucose" evidence="2">
    <location>
        <position position="138"/>
    </location>
</feature>
<comment type="caution">
    <text evidence="4">The sequence shown here is derived from an EMBL/GenBank/DDBJ whole genome shotgun (WGS) entry which is preliminary data.</text>
</comment>